<dbReference type="EMBL" id="MLJW01001932">
    <property type="protein sequence ID" value="OIQ76216.1"/>
    <property type="molecule type" value="Genomic_DNA"/>
</dbReference>
<reference evidence="2" key="1">
    <citation type="submission" date="2016-10" db="EMBL/GenBank/DDBJ databases">
        <title>Sequence of Gallionella enrichment culture.</title>
        <authorList>
            <person name="Poehlein A."/>
            <person name="Muehling M."/>
            <person name="Daniel R."/>
        </authorList>
    </citation>
    <scope>NUCLEOTIDE SEQUENCE</scope>
</reference>
<feature type="compositionally biased region" description="Basic and acidic residues" evidence="1">
    <location>
        <begin position="104"/>
        <end position="193"/>
    </location>
</feature>
<name>A0A1J5PZ40_9ZZZZ</name>
<protein>
    <submittedName>
        <fullName evidence="2">Uncharacterized protein</fullName>
    </submittedName>
</protein>
<feature type="compositionally biased region" description="Basic and acidic residues" evidence="1">
    <location>
        <begin position="1"/>
        <end position="12"/>
    </location>
</feature>
<feature type="compositionally biased region" description="Basic and acidic residues" evidence="1">
    <location>
        <begin position="21"/>
        <end position="31"/>
    </location>
</feature>
<feature type="region of interest" description="Disordered" evidence="1">
    <location>
        <begin position="96"/>
        <end position="280"/>
    </location>
</feature>
<evidence type="ECO:0000313" key="2">
    <source>
        <dbReference type="EMBL" id="OIQ76216.1"/>
    </source>
</evidence>
<sequence>MQDVQARQEAKLNRGAGHRIGAGDDGLRSDDGGGGGKRHQLGQCPFRHHQEERVRNRLGVAQHQGALAQIVQQQRGEHEAIPRKADRFAAKVAKVGIQRLGPGDGKENGAKHGESDRTFLDQERHRIARIEGKQNVRVGDGLHDSGAAKDEEPDRSNRPEGGGDRRGAVALHKEQRNENTERQGQHEGSEGWRDQLQPLNRRKHGNCGRNCGVTEKERGTRDAKQQQRDRTAADGKPREGVKRQHTAFAMVVGAQKDGDVFDRHDDNNNPDQHRDDPHHL</sequence>
<proteinExistence type="predicted"/>
<evidence type="ECO:0000256" key="1">
    <source>
        <dbReference type="SAM" id="MobiDB-lite"/>
    </source>
</evidence>
<accession>A0A1J5PZ40</accession>
<feature type="compositionally biased region" description="Basic and acidic residues" evidence="1">
    <location>
        <begin position="256"/>
        <end position="280"/>
    </location>
</feature>
<feature type="compositionally biased region" description="Basic and acidic residues" evidence="1">
    <location>
        <begin position="214"/>
        <end position="242"/>
    </location>
</feature>
<gene>
    <name evidence="2" type="ORF">GALL_421040</name>
</gene>
<feature type="region of interest" description="Disordered" evidence="1">
    <location>
        <begin position="1"/>
        <end position="46"/>
    </location>
</feature>
<dbReference type="AlphaFoldDB" id="A0A1J5PZ40"/>
<organism evidence="2">
    <name type="scientific">mine drainage metagenome</name>
    <dbReference type="NCBI Taxonomy" id="410659"/>
    <lineage>
        <taxon>unclassified sequences</taxon>
        <taxon>metagenomes</taxon>
        <taxon>ecological metagenomes</taxon>
    </lineage>
</organism>
<comment type="caution">
    <text evidence="2">The sequence shown here is derived from an EMBL/GenBank/DDBJ whole genome shotgun (WGS) entry which is preliminary data.</text>
</comment>